<evidence type="ECO:0000313" key="1">
    <source>
        <dbReference type="EMBL" id="GGF65809.1"/>
    </source>
</evidence>
<dbReference type="Proteomes" id="UP000605392">
    <property type="component" value="Unassembled WGS sequence"/>
</dbReference>
<gene>
    <name evidence="1" type="ORF">GCM10011375_21000</name>
</gene>
<accession>A0ACB5PRV6</accession>
<keyword evidence="2" id="KW-1185">Reference proteome</keyword>
<comment type="caution">
    <text evidence="1">The sequence shown here is derived from an EMBL/GenBank/DDBJ whole genome shotgun (WGS) entry which is preliminary data.</text>
</comment>
<reference evidence="1 2" key="1">
    <citation type="journal article" date="2019" name="Int. J. Syst. Evol. Microbiol.">
        <title>The Global Catalogue of Microorganisms (GCM) 10K type strain sequencing project: providing services to taxonomists for standard genome sequencing and annotation.</title>
        <authorList>
            <consortium name="The Broad Institute Genomics Platform"/>
            <consortium name="The Broad Institute Genome Sequencing Center for Infectious Disease"/>
            <person name="Wu L."/>
            <person name="Ma J."/>
        </authorList>
    </citation>
    <scope>NUCLEOTIDE SEQUENCE [LARGE SCALE GENOMIC DNA]</scope>
    <source>
        <strain evidence="1 2">CGMCC 1.12720</strain>
    </source>
</reference>
<protein>
    <submittedName>
        <fullName evidence="1">Uncharacterized protein</fullName>
    </submittedName>
</protein>
<organism evidence="1 2">
    <name type="scientific">Hymenobacter qilianensis</name>
    <dbReference type="NCBI Taxonomy" id="1385715"/>
    <lineage>
        <taxon>Bacteria</taxon>
        <taxon>Pseudomonadati</taxon>
        <taxon>Bacteroidota</taxon>
        <taxon>Cytophagia</taxon>
        <taxon>Cytophagales</taxon>
        <taxon>Hymenobacteraceae</taxon>
        <taxon>Hymenobacter</taxon>
    </lineage>
</organism>
<proteinExistence type="predicted"/>
<evidence type="ECO:0000313" key="2">
    <source>
        <dbReference type="Proteomes" id="UP000605392"/>
    </source>
</evidence>
<sequence>MPTVNLDYLNAPAPAWLSVLFVACTSFTAWLMAQAIQRAGSSVNYYWLIVGLWLTAQAGLALGGFYQTDLDALPPRLALGALFPALAVILAIVISPQGRRWMARLPLADLAAISVVRIGVEIGLYGLAAAHLVPELMTFSGRNFDVLSGLTAPVVASLWRNKRLGRGGLIAWNIAALVLLGIIVTLALLSAPTPLQRLAFEQPNVGVLRFPFVWLPAFIVPVVLFSHIASLYQLLRQPALAT</sequence>
<dbReference type="EMBL" id="BMFN01000002">
    <property type="protein sequence ID" value="GGF65809.1"/>
    <property type="molecule type" value="Genomic_DNA"/>
</dbReference>
<name>A0ACB5PRV6_9BACT</name>